<gene>
    <name evidence="1" type="ORF">SeMB42_g06832</name>
</gene>
<protein>
    <submittedName>
        <fullName evidence="1">Uncharacterized protein</fullName>
    </submittedName>
</protein>
<keyword evidence="2" id="KW-1185">Reference proteome</keyword>
<dbReference type="VEuPathDB" id="FungiDB:SeMB42_g06832"/>
<organism evidence="1 2">
    <name type="scientific">Synchytrium endobioticum</name>
    <dbReference type="NCBI Taxonomy" id="286115"/>
    <lineage>
        <taxon>Eukaryota</taxon>
        <taxon>Fungi</taxon>
        <taxon>Fungi incertae sedis</taxon>
        <taxon>Chytridiomycota</taxon>
        <taxon>Chytridiomycota incertae sedis</taxon>
        <taxon>Chytridiomycetes</taxon>
        <taxon>Synchytriales</taxon>
        <taxon>Synchytriaceae</taxon>
        <taxon>Synchytrium</taxon>
    </lineage>
</organism>
<reference evidence="1 2" key="1">
    <citation type="journal article" date="2019" name="Sci. Rep.">
        <title>Comparative genomics of chytrid fungi reveal insights into the obligate biotrophic and pathogenic lifestyle of Synchytrium endobioticum.</title>
        <authorList>
            <person name="van de Vossenberg B.T.L.H."/>
            <person name="Warris S."/>
            <person name="Nguyen H.D.T."/>
            <person name="van Gent-Pelzer M.P.E."/>
            <person name="Joly D.L."/>
            <person name="van de Geest H.C."/>
            <person name="Bonants P.J.M."/>
            <person name="Smith D.S."/>
            <person name="Levesque C.A."/>
            <person name="van der Lee T.A.J."/>
        </authorList>
    </citation>
    <scope>NUCLEOTIDE SEQUENCE [LARGE SCALE GENOMIC DNA]</scope>
    <source>
        <strain evidence="1 2">MB42</strain>
    </source>
</reference>
<accession>A0A507CET3</accession>
<dbReference type="EMBL" id="QEAN01000413">
    <property type="protein sequence ID" value="TPX37868.1"/>
    <property type="molecule type" value="Genomic_DNA"/>
</dbReference>
<proteinExistence type="predicted"/>
<dbReference type="AlphaFoldDB" id="A0A507CET3"/>
<sequence>MLPLLKERIVEVVGEERRLTIEYIEGWVDKSLEDDPPSPPPPVQVFYKINRLLPGHYRWSIVPHASFGDGYVTMSEECLFDLYSLTSRLSKRLCERWPICVINHGREGGDPSPSAHNLIHVKHSLFQISDKTGDRKKIMKRLNPLILLA</sequence>
<name>A0A507CET3_9FUNG</name>
<evidence type="ECO:0000313" key="2">
    <source>
        <dbReference type="Proteomes" id="UP000317494"/>
    </source>
</evidence>
<dbReference type="Proteomes" id="UP000317494">
    <property type="component" value="Unassembled WGS sequence"/>
</dbReference>
<comment type="caution">
    <text evidence="1">The sequence shown here is derived from an EMBL/GenBank/DDBJ whole genome shotgun (WGS) entry which is preliminary data.</text>
</comment>
<evidence type="ECO:0000313" key="1">
    <source>
        <dbReference type="EMBL" id="TPX37868.1"/>
    </source>
</evidence>